<dbReference type="FunFam" id="3.40.50.2000:FF:000021">
    <property type="entry name" value="UDP-glucuronosyltransferase"/>
    <property type="match status" value="1"/>
</dbReference>
<keyword evidence="2 4" id="KW-0328">Glycosyltransferase</keyword>
<dbReference type="InterPro" id="IPR035595">
    <property type="entry name" value="UDP_glycos_trans_CS"/>
</dbReference>
<dbReference type="PANTHER" id="PTHR48043">
    <property type="entry name" value="EG:EG0003.4 PROTEIN-RELATED"/>
    <property type="match status" value="1"/>
</dbReference>
<name>A0AAV1JYX0_9NEOP</name>
<dbReference type="Gene3D" id="3.40.50.2000">
    <property type="entry name" value="Glycogen Phosphorylase B"/>
    <property type="match status" value="1"/>
</dbReference>
<reference evidence="5 6" key="1">
    <citation type="submission" date="2023-11" db="EMBL/GenBank/DDBJ databases">
        <authorList>
            <person name="Okamura Y."/>
        </authorList>
    </citation>
    <scope>NUCLEOTIDE SEQUENCE [LARGE SCALE GENOMIC DNA]</scope>
</reference>
<evidence type="ECO:0000256" key="2">
    <source>
        <dbReference type="ARBA" id="ARBA00022676"/>
    </source>
</evidence>
<evidence type="ECO:0000313" key="6">
    <source>
        <dbReference type="Proteomes" id="UP001497472"/>
    </source>
</evidence>
<dbReference type="CDD" id="cd03784">
    <property type="entry name" value="GT1_Gtf-like"/>
    <property type="match status" value="1"/>
</dbReference>
<gene>
    <name evidence="5" type="ORF">LNINA_LOCUS12975</name>
</gene>
<protein>
    <recommendedName>
        <fullName evidence="7">Glucuronosyltransferase</fullName>
    </recommendedName>
</protein>
<organism evidence="5 6">
    <name type="scientific">Leptosia nina</name>
    <dbReference type="NCBI Taxonomy" id="320188"/>
    <lineage>
        <taxon>Eukaryota</taxon>
        <taxon>Metazoa</taxon>
        <taxon>Ecdysozoa</taxon>
        <taxon>Arthropoda</taxon>
        <taxon>Hexapoda</taxon>
        <taxon>Insecta</taxon>
        <taxon>Pterygota</taxon>
        <taxon>Neoptera</taxon>
        <taxon>Endopterygota</taxon>
        <taxon>Lepidoptera</taxon>
        <taxon>Glossata</taxon>
        <taxon>Ditrysia</taxon>
        <taxon>Papilionoidea</taxon>
        <taxon>Pieridae</taxon>
        <taxon>Pierinae</taxon>
        <taxon>Leptosia</taxon>
    </lineage>
</organism>
<evidence type="ECO:0000256" key="3">
    <source>
        <dbReference type="ARBA" id="ARBA00022679"/>
    </source>
</evidence>
<dbReference type="SUPFAM" id="SSF53756">
    <property type="entry name" value="UDP-Glycosyltransferase/glycogen phosphorylase"/>
    <property type="match status" value="1"/>
</dbReference>
<dbReference type="InterPro" id="IPR050271">
    <property type="entry name" value="UDP-glycosyltransferase"/>
</dbReference>
<dbReference type="AlphaFoldDB" id="A0AAV1JYX0"/>
<dbReference type="InterPro" id="IPR002213">
    <property type="entry name" value="UDP_glucos_trans"/>
</dbReference>
<accession>A0AAV1JYX0</accession>
<comment type="similarity">
    <text evidence="1 4">Belongs to the UDP-glycosyltransferase family.</text>
</comment>
<comment type="caution">
    <text evidence="5">The sequence shown here is derived from an EMBL/GenBank/DDBJ whole genome shotgun (WGS) entry which is preliminary data.</text>
</comment>
<keyword evidence="3 4" id="KW-0808">Transferase</keyword>
<dbReference type="GO" id="GO:0008194">
    <property type="term" value="F:UDP-glycosyltransferase activity"/>
    <property type="evidence" value="ECO:0007669"/>
    <property type="project" value="InterPro"/>
</dbReference>
<keyword evidence="6" id="KW-1185">Reference proteome</keyword>
<evidence type="ECO:0000313" key="5">
    <source>
        <dbReference type="EMBL" id="CAK1554025.1"/>
    </source>
</evidence>
<evidence type="ECO:0008006" key="7">
    <source>
        <dbReference type="Google" id="ProtNLM"/>
    </source>
</evidence>
<dbReference type="Pfam" id="PF00201">
    <property type="entry name" value="UDPGT"/>
    <property type="match status" value="1"/>
</dbReference>
<dbReference type="Proteomes" id="UP001497472">
    <property type="component" value="Unassembled WGS sequence"/>
</dbReference>
<sequence>MSIVAICDSARILIVFSTHWVSHQAVFRPVILELVRRGHKVTSITAQPIFKNRKFDNFIEIDVCNVSKHVADDLVGNKLKLAKDVVSQYEETWKALSNNFKHQLYSDEVKKLVANGMKFDVILTELCARSNIILGYIADAPVIEVSSFGSFIDTTETIGSVTHPALYPLAFRENYGSETILGQMSEVYKHYKVLRGYQNYEVEENEMLKRRFGNDVPPISEIRKKYVQATFLNVVPIWDSNRPVPPNLIYIGSLPNYVPKELPHDLKEFLDASEHGVIYMSFGTSYPTELLKCDTVNAIVKAFTHLPYSVVWKWDDVNMRLPEKIRLYKWVPQADLLRHPNVKLFITQAGLHSTDDAIQAGVPMLAIPLAWDQSLNAHKHRELGLGITLEPKNVSEGNLVKAIQAIIEDDRYRRNVKTVLEAMRTAPNSSLGRAVSWIEFVALHKNLTYLKTTAAVLTWREYYELDLFIQSTSVLTKIVQATFGSEYVDESKTKPSNNYRGVITALLVGGGGGSGRASAVGPLCARGCRVAVARLKFNLQKGSRPSYVLKEHMHQLANATYNKPGPVDMEDRH</sequence>
<proteinExistence type="inferred from homology"/>
<dbReference type="PANTHER" id="PTHR48043:SF159">
    <property type="entry name" value="EG:EG0003.4 PROTEIN-RELATED"/>
    <property type="match status" value="1"/>
</dbReference>
<evidence type="ECO:0000256" key="4">
    <source>
        <dbReference type="RuleBase" id="RU003718"/>
    </source>
</evidence>
<dbReference type="EMBL" id="CAVLEF010000265">
    <property type="protein sequence ID" value="CAK1554025.1"/>
    <property type="molecule type" value="Genomic_DNA"/>
</dbReference>
<evidence type="ECO:0000256" key="1">
    <source>
        <dbReference type="ARBA" id="ARBA00009995"/>
    </source>
</evidence>
<dbReference type="PROSITE" id="PS00375">
    <property type="entry name" value="UDPGT"/>
    <property type="match status" value="1"/>
</dbReference>